<protein>
    <recommendedName>
        <fullName evidence="1">F-box domain-containing protein</fullName>
    </recommendedName>
</protein>
<gene>
    <name evidence="2" type="ORF">INT45_011625</name>
</gene>
<proteinExistence type="predicted"/>
<dbReference type="InterPro" id="IPR011990">
    <property type="entry name" value="TPR-like_helical_dom_sf"/>
</dbReference>
<dbReference type="EMBL" id="JAEPRB010000074">
    <property type="protein sequence ID" value="KAG2222815.1"/>
    <property type="molecule type" value="Genomic_DNA"/>
</dbReference>
<organism evidence="2 3">
    <name type="scientific">Circinella minor</name>
    <dbReference type="NCBI Taxonomy" id="1195481"/>
    <lineage>
        <taxon>Eukaryota</taxon>
        <taxon>Fungi</taxon>
        <taxon>Fungi incertae sedis</taxon>
        <taxon>Mucoromycota</taxon>
        <taxon>Mucoromycotina</taxon>
        <taxon>Mucoromycetes</taxon>
        <taxon>Mucorales</taxon>
        <taxon>Lichtheimiaceae</taxon>
        <taxon>Circinella</taxon>
    </lineage>
</organism>
<dbReference type="Proteomes" id="UP000646827">
    <property type="component" value="Unassembled WGS sequence"/>
</dbReference>
<dbReference type="OrthoDB" id="629492at2759"/>
<comment type="caution">
    <text evidence="2">The sequence shown here is derived from an EMBL/GenBank/DDBJ whole genome shotgun (WGS) entry which is preliminary data.</text>
</comment>
<reference evidence="2 3" key="1">
    <citation type="submission" date="2020-12" db="EMBL/GenBank/DDBJ databases">
        <title>Metabolic potential, ecology and presence of endohyphal bacteria is reflected in genomic diversity of Mucoromycotina.</title>
        <authorList>
            <person name="Muszewska A."/>
            <person name="Okrasinska A."/>
            <person name="Steczkiewicz K."/>
            <person name="Drgas O."/>
            <person name="Orlowska M."/>
            <person name="Perlinska-Lenart U."/>
            <person name="Aleksandrzak-Piekarczyk T."/>
            <person name="Szatraj K."/>
            <person name="Zielenkiewicz U."/>
            <person name="Pilsyk S."/>
            <person name="Malc E."/>
            <person name="Mieczkowski P."/>
            <person name="Kruszewska J.S."/>
            <person name="Biernat P."/>
            <person name="Pawlowska J."/>
        </authorList>
    </citation>
    <scope>NUCLEOTIDE SEQUENCE [LARGE SCALE GENOMIC DNA]</scope>
    <source>
        <strain evidence="2 3">CBS 142.35</strain>
    </source>
</reference>
<dbReference type="Gene3D" id="3.80.10.10">
    <property type="entry name" value="Ribonuclease Inhibitor"/>
    <property type="match status" value="2"/>
</dbReference>
<dbReference type="InterPro" id="IPR036047">
    <property type="entry name" value="F-box-like_dom_sf"/>
</dbReference>
<dbReference type="Gene3D" id="1.25.40.10">
    <property type="entry name" value="Tetratricopeptide repeat domain"/>
    <property type="match status" value="1"/>
</dbReference>
<feature type="domain" description="F-box" evidence="1">
    <location>
        <begin position="138"/>
        <end position="182"/>
    </location>
</feature>
<dbReference type="Gene3D" id="1.20.1280.50">
    <property type="match status" value="1"/>
</dbReference>
<evidence type="ECO:0000313" key="3">
    <source>
        <dbReference type="Proteomes" id="UP000646827"/>
    </source>
</evidence>
<dbReference type="InterPro" id="IPR001810">
    <property type="entry name" value="F-box_dom"/>
</dbReference>
<dbReference type="SUPFAM" id="SSF48452">
    <property type="entry name" value="TPR-like"/>
    <property type="match status" value="1"/>
</dbReference>
<dbReference type="AlphaFoldDB" id="A0A8H7VJG8"/>
<evidence type="ECO:0000259" key="1">
    <source>
        <dbReference type="Pfam" id="PF12937"/>
    </source>
</evidence>
<dbReference type="Pfam" id="PF12937">
    <property type="entry name" value="F-box-like"/>
    <property type="match status" value="1"/>
</dbReference>
<dbReference type="SUPFAM" id="SSF52047">
    <property type="entry name" value="RNI-like"/>
    <property type="match status" value="1"/>
</dbReference>
<dbReference type="SUPFAM" id="SSF81383">
    <property type="entry name" value="F-box domain"/>
    <property type="match status" value="1"/>
</dbReference>
<accession>A0A8H7VJG8</accession>
<name>A0A8H7VJG8_9FUNG</name>
<sequence length="600" mass="67832">MTAKKPKSAQKKVNANSNIQATSGDYEKIINDTSTAINRMFETVYVDLLDRRAKAKAMASRFTSAVEDALEIIKYIPTSALGYLRAGEFFVMQGNQIKAVEIYAQGQVAVNKNDPLYFKLIEGEKQAVEQSKKRIDMISRMPLETTFYIFERLSLTTLAACLNVSKVWRERLYKCGSAWETLSSTGNEMTYTVNRELTAIGLWEMRNTLTRIDIDFTNNKVILSLSALLASAPNLTWLYYKTSTSLRKAAGDASALIEPHCLKQLQVESSMISGEDIQPILTKCQQLRSLVLIGCGSSVMDTVYSCCAELELFGYNVDTHITTMTQAQTERPQSTGLRVLDIGTPIHVEQLLPYFTKHSETLRVVFVALNELLPEELVLLDTWAYPVKMRELRIFHCQFAEETEHVVARLIKDCSELRNVLFDNVDNMDILSRELVKADKLSKLYLANIQGTVENELQRLFDKHVLLGDESQLSYLRFQNVSTLSNAVINGLRCLKKLKVLEFYQCEGMTASALSSVIPDIKSLTEIKFYQVDAVDDQVVRSLGSIKTVRLVSMVNVHDVSVRHLIEHSSRLEIIEVRNCPNCSENLFKFAIEKGKKMIN</sequence>
<keyword evidence="3" id="KW-1185">Reference proteome</keyword>
<evidence type="ECO:0000313" key="2">
    <source>
        <dbReference type="EMBL" id="KAG2222815.1"/>
    </source>
</evidence>
<dbReference type="InterPro" id="IPR032675">
    <property type="entry name" value="LRR_dom_sf"/>
</dbReference>